<dbReference type="FunFam" id="1.20.1250.20:FF:000532">
    <property type="entry name" value="SLC (SoLute Carrier) homolog"/>
    <property type="match status" value="1"/>
</dbReference>
<evidence type="ECO:0000256" key="5">
    <source>
        <dbReference type="SAM" id="Phobius"/>
    </source>
</evidence>
<feature type="transmembrane region" description="Helical" evidence="5">
    <location>
        <begin position="284"/>
        <end position="308"/>
    </location>
</feature>
<dbReference type="EMBL" id="OV651816">
    <property type="protein sequence ID" value="CAH1109462.1"/>
    <property type="molecule type" value="Genomic_DNA"/>
</dbReference>
<evidence type="ECO:0000259" key="6">
    <source>
        <dbReference type="PROSITE" id="PS50850"/>
    </source>
</evidence>
<feature type="transmembrane region" description="Helical" evidence="5">
    <location>
        <begin position="320"/>
        <end position="340"/>
    </location>
</feature>
<gene>
    <name evidence="7" type="ORF">PSYICH_LOCUS10642</name>
</gene>
<dbReference type="Proteomes" id="UP001153636">
    <property type="component" value="Chromosome 4"/>
</dbReference>
<evidence type="ECO:0000313" key="8">
    <source>
        <dbReference type="Proteomes" id="UP001153636"/>
    </source>
</evidence>
<feature type="transmembrane region" description="Helical" evidence="5">
    <location>
        <begin position="20"/>
        <end position="43"/>
    </location>
</feature>
<evidence type="ECO:0000313" key="7">
    <source>
        <dbReference type="EMBL" id="CAH1109462.1"/>
    </source>
</evidence>
<feature type="domain" description="Major facilitator superfamily (MFS) profile" evidence="6">
    <location>
        <begin position="18"/>
        <end position="439"/>
    </location>
</feature>
<evidence type="ECO:0000256" key="3">
    <source>
        <dbReference type="ARBA" id="ARBA00022989"/>
    </source>
</evidence>
<protein>
    <recommendedName>
        <fullName evidence="6">Major facilitator superfamily (MFS) profile domain-containing protein</fullName>
    </recommendedName>
</protein>
<feature type="transmembrane region" description="Helical" evidence="5">
    <location>
        <begin position="245"/>
        <end position="264"/>
    </location>
</feature>
<dbReference type="SUPFAM" id="SSF103473">
    <property type="entry name" value="MFS general substrate transporter"/>
    <property type="match status" value="1"/>
</dbReference>
<feature type="transmembrane region" description="Helical" evidence="5">
    <location>
        <begin position="123"/>
        <end position="145"/>
    </location>
</feature>
<keyword evidence="2 5" id="KW-0812">Transmembrane</keyword>
<name>A0A9P0GHK1_9CUCU</name>
<keyword evidence="4 5" id="KW-0472">Membrane</keyword>
<evidence type="ECO:0000256" key="1">
    <source>
        <dbReference type="ARBA" id="ARBA00004141"/>
    </source>
</evidence>
<dbReference type="OrthoDB" id="2985014at2759"/>
<organism evidence="7 8">
    <name type="scientific">Psylliodes chrysocephalus</name>
    <dbReference type="NCBI Taxonomy" id="3402493"/>
    <lineage>
        <taxon>Eukaryota</taxon>
        <taxon>Metazoa</taxon>
        <taxon>Ecdysozoa</taxon>
        <taxon>Arthropoda</taxon>
        <taxon>Hexapoda</taxon>
        <taxon>Insecta</taxon>
        <taxon>Pterygota</taxon>
        <taxon>Neoptera</taxon>
        <taxon>Endopterygota</taxon>
        <taxon>Coleoptera</taxon>
        <taxon>Polyphaga</taxon>
        <taxon>Cucujiformia</taxon>
        <taxon>Chrysomeloidea</taxon>
        <taxon>Chrysomelidae</taxon>
        <taxon>Galerucinae</taxon>
        <taxon>Alticini</taxon>
        <taxon>Psylliodes</taxon>
    </lineage>
</organism>
<feature type="transmembrane region" description="Helical" evidence="5">
    <location>
        <begin position="185"/>
        <end position="202"/>
    </location>
</feature>
<feature type="transmembrane region" description="Helical" evidence="5">
    <location>
        <begin position="377"/>
        <end position="400"/>
    </location>
</feature>
<dbReference type="GO" id="GO:0006820">
    <property type="term" value="P:monoatomic anion transport"/>
    <property type="evidence" value="ECO:0007669"/>
    <property type="project" value="TreeGrafter"/>
</dbReference>
<accession>A0A9P0GHK1</accession>
<dbReference type="PROSITE" id="PS50850">
    <property type="entry name" value="MFS"/>
    <property type="match status" value="1"/>
</dbReference>
<dbReference type="GO" id="GO:0022857">
    <property type="term" value="F:transmembrane transporter activity"/>
    <property type="evidence" value="ECO:0007669"/>
    <property type="project" value="InterPro"/>
</dbReference>
<keyword evidence="3 5" id="KW-1133">Transmembrane helix</keyword>
<evidence type="ECO:0000256" key="4">
    <source>
        <dbReference type="ARBA" id="ARBA00023136"/>
    </source>
</evidence>
<reference evidence="7" key="1">
    <citation type="submission" date="2022-01" db="EMBL/GenBank/DDBJ databases">
        <authorList>
            <person name="King R."/>
        </authorList>
    </citation>
    <scope>NUCLEOTIDE SEQUENCE</scope>
</reference>
<dbReference type="InterPro" id="IPR020846">
    <property type="entry name" value="MFS_dom"/>
</dbReference>
<feature type="transmembrane region" description="Helical" evidence="5">
    <location>
        <begin position="412"/>
        <end position="434"/>
    </location>
</feature>
<dbReference type="Gene3D" id="1.20.1250.20">
    <property type="entry name" value="MFS general substrate transporter like domains"/>
    <property type="match status" value="2"/>
</dbReference>
<dbReference type="Pfam" id="PF07690">
    <property type="entry name" value="MFS_1"/>
    <property type="match status" value="1"/>
</dbReference>
<dbReference type="GO" id="GO:0016020">
    <property type="term" value="C:membrane"/>
    <property type="evidence" value="ECO:0007669"/>
    <property type="project" value="UniProtKB-SubCell"/>
</dbReference>
<keyword evidence="8" id="KW-1185">Reference proteome</keyword>
<proteinExistence type="predicted"/>
<dbReference type="AlphaFoldDB" id="A0A9P0GHK1"/>
<feature type="transmembrane region" description="Helical" evidence="5">
    <location>
        <begin position="91"/>
        <end position="111"/>
    </location>
</feature>
<feature type="transmembrane region" description="Helical" evidence="5">
    <location>
        <begin position="63"/>
        <end position="84"/>
    </location>
</feature>
<dbReference type="InterPro" id="IPR036259">
    <property type="entry name" value="MFS_trans_sf"/>
</dbReference>
<comment type="subcellular location">
    <subcellularLocation>
        <location evidence="1">Membrane</location>
        <topology evidence="1">Multi-pass membrane protein</topology>
    </subcellularLocation>
</comment>
<dbReference type="PANTHER" id="PTHR11662">
    <property type="entry name" value="SOLUTE CARRIER FAMILY 17"/>
    <property type="match status" value="1"/>
</dbReference>
<dbReference type="InterPro" id="IPR011701">
    <property type="entry name" value="MFS"/>
</dbReference>
<evidence type="ECO:0000256" key="2">
    <source>
        <dbReference type="ARBA" id="ARBA00022692"/>
    </source>
</evidence>
<dbReference type="InterPro" id="IPR050382">
    <property type="entry name" value="MFS_Na/Anion_cotransporter"/>
</dbReference>
<dbReference type="PANTHER" id="PTHR11662:SF280">
    <property type="entry name" value="FI21844P1-RELATED"/>
    <property type="match status" value="1"/>
</dbReference>
<feature type="transmembrane region" description="Helical" evidence="5">
    <location>
        <begin position="152"/>
        <end position="179"/>
    </location>
</feature>
<sequence>MKDDGIYKGPFIGTRHIQFVFLAFVGFLAYSTRFGFSISLLAMTQNSSSNPDIPYYNWTNKSFILSTFFWGYVLPQIAVGILGTKFGIKNLILVAVFINSLCMFIIPTIAVHFGSQGVMVCRILQGIAQGFMVPSIHGAIGKWALPKERCRVYAFISTGYLVGYGVGVVTAGYICASWAGWPLSFYLLPSTGFLWVILYYFFGAASPATHKTITEAERNYLQTSLMSQNIRNVTIPYRAILTSPAFWAQAIMALCSGWGYSIIVTEMPIYMDKVLKFNIQSNGLVSALSSINLLLTVNGSAIVADYLVEHNYLTIGHTRKLMSSLGAFGCAVLMMIFIYLPDHSNTLFVVTLVAINGVRSFSTGGFSINHLDYAPNFAAAVMGIINTCAELFSFITPMATQYIVYDESDRSLWRIVFITAACLYVVSICFYLVFASGEVQPWNHTPVEPLVENSNIKEEYESEIKLLV</sequence>